<evidence type="ECO:0000256" key="1">
    <source>
        <dbReference type="SAM" id="Phobius"/>
    </source>
</evidence>
<gene>
    <name evidence="2" type="ordered locus">Bcell_3475</name>
</gene>
<keyword evidence="1" id="KW-0812">Transmembrane</keyword>
<accession>E6TQU2</accession>
<protein>
    <submittedName>
        <fullName evidence="2">Uncharacterized protein</fullName>
    </submittedName>
</protein>
<dbReference type="eggNOG" id="ENOG5031HDM">
    <property type="taxonomic scope" value="Bacteria"/>
</dbReference>
<dbReference type="RefSeq" id="WP_013490048.1">
    <property type="nucleotide sequence ID" value="NC_014829.1"/>
</dbReference>
<keyword evidence="1" id="KW-1133">Transmembrane helix</keyword>
<dbReference type="EMBL" id="CP002394">
    <property type="protein sequence ID" value="ADU31717.1"/>
    <property type="molecule type" value="Genomic_DNA"/>
</dbReference>
<evidence type="ECO:0000313" key="3">
    <source>
        <dbReference type="Proteomes" id="UP000001401"/>
    </source>
</evidence>
<dbReference type="STRING" id="649639.Bcell_3475"/>
<name>E6TQU2_EVAC2</name>
<feature type="transmembrane region" description="Helical" evidence="1">
    <location>
        <begin position="108"/>
        <end position="126"/>
    </location>
</feature>
<evidence type="ECO:0000313" key="2">
    <source>
        <dbReference type="EMBL" id="ADU31717.1"/>
    </source>
</evidence>
<keyword evidence="1" id="KW-0472">Membrane</keyword>
<dbReference type="Proteomes" id="UP000001401">
    <property type="component" value="Chromosome"/>
</dbReference>
<proteinExistence type="predicted"/>
<dbReference type="OrthoDB" id="2427409at2"/>
<dbReference type="AlphaFoldDB" id="E6TQU2"/>
<dbReference type="HOGENOM" id="CLU_1841085_0_0_9"/>
<organism evidence="2 3">
    <name type="scientific">Evansella cellulosilytica (strain ATCC 21833 / DSM 2522 / FERM P-1141 / JCM 9156 / N-4)</name>
    <name type="common">Bacillus cellulosilyticus</name>
    <dbReference type="NCBI Taxonomy" id="649639"/>
    <lineage>
        <taxon>Bacteria</taxon>
        <taxon>Bacillati</taxon>
        <taxon>Bacillota</taxon>
        <taxon>Bacilli</taxon>
        <taxon>Bacillales</taxon>
        <taxon>Bacillaceae</taxon>
        <taxon>Evansella</taxon>
    </lineage>
</organism>
<sequence length="139" mass="15172">MENEKNTEEKTKKQATPFEVPFKPIVDKFSKHKDSTLVYGETIDLETKKVLPVARIRYIGGGGGGFTQGNKDALGEGGGGGGYISVKPVGVYEITENKTTFKPPVSKTSTLSLLVILTFGIALLFTRKSKLKMKNFNIN</sequence>
<dbReference type="KEGG" id="bco:Bcell_3475"/>
<reference evidence="2" key="1">
    <citation type="submission" date="2010-12" db="EMBL/GenBank/DDBJ databases">
        <title>Complete sequence of Bacillus cellulosilyticus DSM 2522.</title>
        <authorList>
            <consortium name="US DOE Joint Genome Institute"/>
            <person name="Lucas S."/>
            <person name="Copeland A."/>
            <person name="Lapidus A."/>
            <person name="Cheng J.-F."/>
            <person name="Bruce D."/>
            <person name="Goodwin L."/>
            <person name="Pitluck S."/>
            <person name="Chertkov O."/>
            <person name="Detter J.C."/>
            <person name="Han C."/>
            <person name="Tapia R."/>
            <person name="Land M."/>
            <person name="Hauser L."/>
            <person name="Jeffries C."/>
            <person name="Kyrpides N."/>
            <person name="Ivanova N."/>
            <person name="Mikhailova N."/>
            <person name="Brumm P."/>
            <person name="Mead D."/>
            <person name="Woyke T."/>
        </authorList>
    </citation>
    <scope>NUCLEOTIDE SEQUENCE [LARGE SCALE GENOMIC DNA]</scope>
    <source>
        <strain evidence="2">DSM 2522</strain>
    </source>
</reference>
<keyword evidence="3" id="KW-1185">Reference proteome</keyword>